<accession>A0A1M8A2N6</accession>
<dbReference type="AlphaFoldDB" id="A0A1M8A2N6"/>
<proteinExistence type="predicted"/>
<sequence>MGMRSNMLRRPRRCISIFYVQYASLRCMSLYSSSRVSMRSAAPAFGPHWMRQPGCRTVLTAAHR</sequence>
<gene>
    <name evidence="1" type="ORF">MSYG_0945</name>
</gene>
<name>A0A1M8A2N6_MALS4</name>
<keyword evidence="2" id="KW-1185">Reference proteome</keyword>
<evidence type="ECO:0000313" key="2">
    <source>
        <dbReference type="Proteomes" id="UP000186303"/>
    </source>
</evidence>
<reference evidence="2" key="1">
    <citation type="journal article" date="2017" name="Nucleic Acids Res.">
        <title>Proteogenomics produces comprehensive and highly accurate protein-coding gene annotation in a complete genome assembly of Malassezia sympodialis.</title>
        <authorList>
            <person name="Zhu Y."/>
            <person name="Engstroem P.G."/>
            <person name="Tellgren-Roth C."/>
            <person name="Baudo C.D."/>
            <person name="Kennell J.C."/>
            <person name="Sun S."/>
            <person name="Billmyre R.B."/>
            <person name="Schroeder M.S."/>
            <person name="Andersson A."/>
            <person name="Holm T."/>
            <person name="Sigurgeirsson B."/>
            <person name="Wu G."/>
            <person name="Sankaranarayanan S.R."/>
            <person name="Siddharthan R."/>
            <person name="Sanyal K."/>
            <person name="Lundeberg J."/>
            <person name="Nystedt B."/>
            <person name="Boekhout T."/>
            <person name="Dawson T.L. Jr."/>
            <person name="Heitman J."/>
            <person name="Scheynius A."/>
            <person name="Lehtioe J."/>
        </authorList>
    </citation>
    <scope>NUCLEOTIDE SEQUENCE [LARGE SCALE GENOMIC DNA]</scope>
    <source>
        <strain evidence="2">ATCC 42132</strain>
    </source>
</reference>
<protein>
    <submittedName>
        <fullName evidence="1">Uncharacterized protein</fullName>
    </submittedName>
</protein>
<dbReference type="VEuPathDB" id="FungiDB:MSYG_0945"/>
<dbReference type="EMBL" id="LT671822">
    <property type="protein sequence ID" value="SHO76607.1"/>
    <property type="molecule type" value="Genomic_DNA"/>
</dbReference>
<organism evidence="1 2">
    <name type="scientific">Malassezia sympodialis (strain ATCC 42132)</name>
    <name type="common">Atopic eczema-associated yeast</name>
    <dbReference type="NCBI Taxonomy" id="1230383"/>
    <lineage>
        <taxon>Eukaryota</taxon>
        <taxon>Fungi</taxon>
        <taxon>Dikarya</taxon>
        <taxon>Basidiomycota</taxon>
        <taxon>Ustilaginomycotina</taxon>
        <taxon>Malasseziomycetes</taxon>
        <taxon>Malasseziales</taxon>
        <taxon>Malasseziaceae</taxon>
        <taxon>Malassezia</taxon>
    </lineage>
</organism>
<dbReference type="Proteomes" id="UP000186303">
    <property type="component" value="Chromosome 2"/>
</dbReference>
<evidence type="ECO:0000313" key="1">
    <source>
        <dbReference type="EMBL" id="SHO76607.1"/>
    </source>
</evidence>